<name>A0A830EP83_9EURY</name>
<proteinExistence type="predicted"/>
<dbReference type="OrthoDB" id="321815at2157"/>
<reference evidence="1" key="2">
    <citation type="submission" date="2020-09" db="EMBL/GenBank/DDBJ databases">
        <authorList>
            <person name="Sun Q."/>
            <person name="Ohkuma M."/>
        </authorList>
    </citation>
    <scope>NUCLEOTIDE SEQUENCE</scope>
    <source>
        <strain evidence="1">JCM 19018</strain>
    </source>
</reference>
<comment type="caution">
    <text evidence="1">The sequence shown here is derived from an EMBL/GenBank/DDBJ whole genome shotgun (WGS) entry which is preliminary data.</text>
</comment>
<dbReference type="RefSeq" id="WP_188979492.1">
    <property type="nucleotide sequence ID" value="NZ_BMPD01000006.1"/>
</dbReference>
<gene>
    <name evidence="1" type="ORF">GCM10009067_31740</name>
</gene>
<reference evidence="1" key="1">
    <citation type="journal article" date="2014" name="Int. J. Syst. Evol. Microbiol.">
        <title>Complete genome sequence of Corynebacterium casei LMG S-19264T (=DSM 44701T), isolated from a smear-ripened cheese.</title>
        <authorList>
            <consortium name="US DOE Joint Genome Institute (JGI-PGF)"/>
            <person name="Walter F."/>
            <person name="Albersmeier A."/>
            <person name="Kalinowski J."/>
            <person name="Ruckert C."/>
        </authorList>
    </citation>
    <scope>NUCLEOTIDE SEQUENCE</scope>
    <source>
        <strain evidence="1">JCM 19018</strain>
    </source>
</reference>
<accession>A0A830EP83</accession>
<dbReference type="EMBL" id="BMPD01000006">
    <property type="protein sequence ID" value="GGK76943.1"/>
    <property type="molecule type" value="Genomic_DNA"/>
</dbReference>
<dbReference type="AlphaFoldDB" id="A0A830EP83"/>
<evidence type="ECO:0000313" key="2">
    <source>
        <dbReference type="Proteomes" id="UP000614221"/>
    </source>
</evidence>
<protein>
    <submittedName>
        <fullName evidence="1">Uncharacterized protein</fullName>
    </submittedName>
</protein>
<sequence length="116" mass="13273">MTQSETNPPENIPKEITTVLAASSDARLREIIHYAQQLLREHPPLTDAIESRAGEELVRIEDHGAYTIVVVERPEETGEARGPFAYRVKWEHGIGDEDGQYRWHYLGKVYEENKGD</sequence>
<dbReference type="Proteomes" id="UP000614221">
    <property type="component" value="Unassembled WGS sequence"/>
</dbReference>
<evidence type="ECO:0000313" key="1">
    <source>
        <dbReference type="EMBL" id="GGK76943.1"/>
    </source>
</evidence>
<organism evidence="1 2">
    <name type="scientific">Haloarcula sebkhae</name>
    <dbReference type="NCBI Taxonomy" id="932660"/>
    <lineage>
        <taxon>Archaea</taxon>
        <taxon>Methanobacteriati</taxon>
        <taxon>Methanobacteriota</taxon>
        <taxon>Stenosarchaea group</taxon>
        <taxon>Halobacteria</taxon>
        <taxon>Halobacteriales</taxon>
        <taxon>Haloarculaceae</taxon>
        <taxon>Haloarcula</taxon>
    </lineage>
</organism>